<feature type="transmembrane region" description="Helical" evidence="1">
    <location>
        <begin position="167"/>
        <end position="184"/>
    </location>
</feature>
<dbReference type="SUPFAM" id="SSF48317">
    <property type="entry name" value="Acid phosphatase/Vanadium-dependent haloperoxidase"/>
    <property type="match status" value="1"/>
</dbReference>
<sequence length="249" mass="27709">MMKIQLFIVSSLLTLCTFGQSKNPDSLSFNKELKFKYEALIIPSVLIGYGVIGLESHTLKDINSDTKNEINEHIDKKFTIDDFSQYSAFLSVYALNSAGVKGKNNFKDRTIILASAYLIMGTTVNVIKMTGNEMRPDGTSNNSFPSGHTATAFMGAEFLYQEYKDVSVWYGISGYLVAAGTGFFRMYNDRHWFSDVAAGAGIGILSTKIAYWLHPVISKKIFKKKENLNGMVLPVYNGREYGLAMAVSF</sequence>
<dbReference type="InterPro" id="IPR036938">
    <property type="entry name" value="PAP2/HPO_sf"/>
</dbReference>
<dbReference type="PANTHER" id="PTHR14969:SF13">
    <property type="entry name" value="AT30094P"/>
    <property type="match status" value="1"/>
</dbReference>
<dbReference type="Gene3D" id="1.20.144.10">
    <property type="entry name" value="Phosphatidic acid phosphatase type 2/haloperoxidase"/>
    <property type="match status" value="1"/>
</dbReference>
<dbReference type="Pfam" id="PF01569">
    <property type="entry name" value="PAP2"/>
    <property type="match status" value="1"/>
</dbReference>
<evidence type="ECO:0000259" key="2">
    <source>
        <dbReference type="SMART" id="SM00014"/>
    </source>
</evidence>
<feature type="domain" description="Phosphatidic acid phosphatase type 2/haloperoxidase" evidence="2">
    <location>
        <begin position="110"/>
        <end position="211"/>
    </location>
</feature>
<organism evidence="3 4">
    <name type="scientific">Flavobacterium gyeonganense</name>
    <dbReference type="NCBI Taxonomy" id="1310418"/>
    <lineage>
        <taxon>Bacteria</taxon>
        <taxon>Pseudomonadati</taxon>
        <taxon>Bacteroidota</taxon>
        <taxon>Flavobacteriia</taxon>
        <taxon>Flavobacteriales</taxon>
        <taxon>Flavobacteriaceae</taxon>
        <taxon>Flavobacterium</taxon>
    </lineage>
</organism>
<protein>
    <submittedName>
        <fullName evidence="3">Phosphatase PAP2 family protein</fullName>
    </submittedName>
</protein>
<dbReference type="SMART" id="SM00014">
    <property type="entry name" value="acidPPc"/>
    <property type="match status" value="1"/>
</dbReference>
<name>A0ABV5HDF3_9FLAO</name>
<keyword evidence="1" id="KW-0812">Transmembrane</keyword>
<keyword evidence="1" id="KW-0472">Membrane</keyword>
<feature type="transmembrane region" description="Helical" evidence="1">
    <location>
        <begin position="110"/>
        <end position="127"/>
    </location>
</feature>
<keyword evidence="1" id="KW-1133">Transmembrane helix</keyword>
<evidence type="ECO:0000256" key="1">
    <source>
        <dbReference type="SAM" id="Phobius"/>
    </source>
</evidence>
<dbReference type="Proteomes" id="UP001589562">
    <property type="component" value="Unassembled WGS sequence"/>
</dbReference>
<feature type="transmembrane region" description="Helical" evidence="1">
    <location>
        <begin position="196"/>
        <end position="214"/>
    </location>
</feature>
<evidence type="ECO:0000313" key="3">
    <source>
        <dbReference type="EMBL" id="MFB9109481.1"/>
    </source>
</evidence>
<dbReference type="EMBL" id="JBHMFE010000015">
    <property type="protein sequence ID" value="MFB9109481.1"/>
    <property type="molecule type" value="Genomic_DNA"/>
</dbReference>
<accession>A0ABV5HDF3</accession>
<evidence type="ECO:0000313" key="4">
    <source>
        <dbReference type="Proteomes" id="UP001589562"/>
    </source>
</evidence>
<gene>
    <name evidence="3" type="ORF">ACFFVK_12920</name>
</gene>
<comment type="caution">
    <text evidence="3">The sequence shown here is derived from an EMBL/GenBank/DDBJ whole genome shotgun (WGS) entry which is preliminary data.</text>
</comment>
<dbReference type="PANTHER" id="PTHR14969">
    <property type="entry name" value="SPHINGOSINE-1-PHOSPHATE PHOSPHOHYDROLASE"/>
    <property type="match status" value="1"/>
</dbReference>
<reference evidence="3 4" key="1">
    <citation type="submission" date="2024-09" db="EMBL/GenBank/DDBJ databases">
        <authorList>
            <person name="Sun Q."/>
            <person name="Mori K."/>
        </authorList>
    </citation>
    <scope>NUCLEOTIDE SEQUENCE [LARGE SCALE GENOMIC DNA]</scope>
    <source>
        <strain evidence="3 4">CECT 8365</strain>
    </source>
</reference>
<proteinExistence type="predicted"/>
<dbReference type="InterPro" id="IPR000326">
    <property type="entry name" value="PAP2/HPO"/>
</dbReference>
<dbReference type="RefSeq" id="WP_379680574.1">
    <property type="nucleotide sequence ID" value="NZ_JBHMFE010000015.1"/>
</dbReference>
<keyword evidence="4" id="KW-1185">Reference proteome</keyword>
<dbReference type="CDD" id="cd03394">
    <property type="entry name" value="PAP2_like_5"/>
    <property type="match status" value="1"/>
</dbReference>